<accession>Q0RMD2</accession>
<keyword evidence="2" id="KW-1185">Reference proteome</keyword>
<dbReference type="RefSeq" id="WP_011603827.1">
    <property type="nucleotide sequence ID" value="NC_008278.1"/>
</dbReference>
<evidence type="ECO:0000313" key="2">
    <source>
        <dbReference type="Proteomes" id="UP000000657"/>
    </source>
</evidence>
<dbReference type="KEGG" id="fal:FRAAL2673"/>
<dbReference type="STRING" id="326424.FRAAL2673"/>
<dbReference type="EMBL" id="CT573213">
    <property type="protein sequence ID" value="CAJ61319.1"/>
    <property type="molecule type" value="Genomic_DNA"/>
</dbReference>
<dbReference type="AlphaFoldDB" id="Q0RMD2"/>
<gene>
    <name evidence="1" type="ordered locus">FRAAL2673</name>
</gene>
<protein>
    <submittedName>
        <fullName evidence="1">Uncharacterized protein</fullName>
    </submittedName>
</protein>
<sequence length="169" mass="17445">MALAASALAAQGRRVLAVVEAGFHQAGVPLPDRRYTAPGQVAPADDEQLVVHLVGLAAGHPGEQVALWQRPPAAFRTATWQVSILRAVHVQGQDGAYAPDPLDVAADADAAWIDVAVLQDLLENARRGHLLVGPGVPIVISPITPIGPQGGLAGVQAQVGLALEQAPVR</sequence>
<name>Q0RMD2_FRAAA</name>
<proteinExistence type="predicted"/>
<evidence type="ECO:0000313" key="1">
    <source>
        <dbReference type="EMBL" id="CAJ61319.1"/>
    </source>
</evidence>
<organism evidence="1 2">
    <name type="scientific">Frankia alni (strain DSM 45986 / CECT 9034 / ACN14a)</name>
    <dbReference type="NCBI Taxonomy" id="326424"/>
    <lineage>
        <taxon>Bacteria</taxon>
        <taxon>Bacillati</taxon>
        <taxon>Actinomycetota</taxon>
        <taxon>Actinomycetes</taxon>
        <taxon>Frankiales</taxon>
        <taxon>Frankiaceae</taxon>
        <taxon>Frankia</taxon>
    </lineage>
</organism>
<dbReference type="HOGENOM" id="CLU_1576171_0_0_11"/>
<reference evidence="1 2" key="1">
    <citation type="journal article" date="2007" name="Genome Res.">
        <title>Genome characteristics of facultatively symbiotic Frankia sp. strains reflect host range and host plant biogeography.</title>
        <authorList>
            <person name="Normand P."/>
            <person name="Lapierre P."/>
            <person name="Tisa L.S."/>
            <person name="Gogarten J.P."/>
            <person name="Alloisio N."/>
            <person name="Bagnarol E."/>
            <person name="Bassi C.A."/>
            <person name="Berry A.M."/>
            <person name="Bickhart D.M."/>
            <person name="Choisne N."/>
            <person name="Couloux A."/>
            <person name="Cournoyer B."/>
            <person name="Cruveiller S."/>
            <person name="Daubin V."/>
            <person name="Demange N."/>
            <person name="Francino M.P."/>
            <person name="Goltsman E."/>
            <person name="Huang Y."/>
            <person name="Kopp O.R."/>
            <person name="Labarre L."/>
            <person name="Lapidus A."/>
            <person name="Lavire C."/>
            <person name="Marechal J."/>
            <person name="Martinez M."/>
            <person name="Mastronunzio J.E."/>
            <person name="Mullin B.C."/>
            <person name="Niemann J."/>
            <person name="Pujic P."/>
            <person name="Rawnsley T."/>
            <person name="Rouy Z."/>
            <person name="Schenowitz C."/>
            <person name="Sellstedt A."/>
            <person name="Tavares F."/>
            <person name="Tomkins J.P."/>
            <person name="Vallenet D."/>
            <person name="Valverde C."/>
            <person name="Wall L.G."/>
            <person name="Wang Y."/>
            <person name="Medigue C."/>
            <person name="Benson D.R."/>
        </authorList>
    </citation>
    <scope>NUCLEOTIDE SEQUENCE [LARGE SCALE GENOMIC DNA]</scope>
    <source>
        <strain evidence="2">DSM 45986 / CECT 9034 / ACN14a</strain>
    </source>
</reference>
<dbReference type="Proteomes" id="UP000000657">
    <property type="component" value="Chromosome"/>
</dbReference>